<dbReference type="Proteomes" id="UP000001732">
    <property type="component" value="Chromosome"/>
</dbReference>
<keyword evidence="2" id="KW-1185">Reference proteome</keyword>
<dbReference type="EMBL" id="CP001145">
    <property type="protein sequence ID" value="ACI17391.1"/>
    <property type="molecule type" value="Genomic_DNA"/>
</dbReference>
<proteinExistence type="predicted"/>
<sequence>MEKQEESNSGSQEVEVLDLQKCGADFFLPFNLPPFL</sequence>
<reference evidence="1 2" key="2">
    <citation type="journal article" date="2014" name="Genome Announc.">
        <title>Complete Genome Sequence of Coprothermobacter proteolyticus DSM 5265.</title>
        <authorList>
            <person name="Alexiev A."/>
            <person name="Coil D.A."/>
            <person name="Badger J.H."/>
            <person name="Enticknap J."/>
            <person name="Ward N."/>
            <person name="Robb F.T."/>
            <person name="Eisen J.A."/>
        </authorList>
    </citation>
    <scope>NUCLEOTIDE SEQUENCE [LARGE SCALE GENOMIC DNA]</scope>
    <source>
        <strain evidence="2">ATCC 35245 / DSM 5265 / OCM 4 / BT</strain>
    </source>
</reference>
<reference evidence="2" key="1">
    <citation type="submission" date="2008-08" db="EMBL/GenBank/DDBJ databases">
        <title>The complete genome sequence of Coprothermobacter proteolyticus strain ATCC 5245 / DSM 5265 / BT.</title>
        <authorList>
            <person name="Dodson R.J."/>
            <person name="Durkin A.S."/>
            <person name="Wu M."/>
            <person name="Eisen J."/>
            <person name="Sutton G."/>
        </authorList>
    </citation>
    <scope>NUCLEOTIDE SEQUENCE [LARGE SCALE GENOMIC DNA]</scope>
    <source>
        <strain evidence="2">ATCC 35245 / DSM 5265 / OCM 4 / BT</strain>
    </source>
</reference>
<gene>
    <name evidence="1" type="ordered locus">COPRO5265_1283</name>
</gene>
<protein>
    <submittedName>
        <fullName evidence="1">Uncharacterized protein</fullName>
    </submittedName>
</protein>
<evidence type="ECO:0000313" key="2">
    <source>
        <dbReference type="Proteomes" id="UP000001732"/>
    </source>
</evidence>
<name>B5Y9Y9_COPPD</name>
<dbReference type="AlphaFoldDB" id="B5Y9Y9"/>
<evidence type="ECO:0000313" key="1">
    <source>
        <dbReference type="EMBL" id="ACI17391.1"/>
    </source>
</evidence>
<organism evidence="1 2">
    <name type="scientific">Coprothermobacter proteolyticus (strain ATCC 35245 / DSM 5265 / OCM 4 / BT)</name>
    <dbReference type="NCBI Taxonomy" id="309798"/>
    <lineage>
        <taxon>Bacteria</taxon>
        <taxon>Pseudomonadati</taxon>
        <taxon>Coprothermobacterota</taxon>
        <taxon>Coprothermobacteria</taxon>
        <taxon>Coprothermobacterales</taxon>
        <taxon>Coprothermobacteraceae</taxon>
        <taxon>Coprothermobacter</taxon>
    </lineage>
</organism>
<accession>B5Y9Y9</accession>